<dbReference type="CDD" id="cd01948">
    <property type="entry name" value="EAL"/>
    <property type="match status" value="1"/>
</dbReference>
<proteinExistence type="predicted"/>
<name>A0ABR6NFU6_9SPHN</name>
<gene>
    <name evidence="2" type="ORF">HNP60_002105</name>
</gene>
<dbReference type="PANTHER" id="PTHR33121:SF23">
    <property type="entry name" value="CYCLIC DI-GMP PHOSPHODIESTERASE PDEB"/>
    <property type="match status" value="1"/>
</dbReference>
<dbReference type="PROSITE" id="PS50883">
    <property type="entry name" value="EAL"/>
    <property type="match status" value="1"/>
</dbReference>
<evidence type="ECO:0000313" key="2">
    <source>
        <dbReference type="EMBL" id="MBB5986131.1"/>
    </source>
</evidence>
<dbReference type="InterPro" id="IPR035919">
    <property type="entry name" value="EAL_sf"/>
</dbReference>
<reference evidence="2 3" key="1">
    <citation type="submission" date="2020-08" db="EMBL/GenBank/DDBJ databases">
        <title>Exploring microbial biodiversity for novel pathways involved in the catabolism of aromatic compounds derived from lignin.</title>
        <authorList>
            <person name="Elkins J."/>
        </authorList>
    </citation>
    <scope>NUCLEOTIDE SEQUENCE [LARGE SCALE GENOMIC DNA]</scope>
    <source>
        <strain evidence="2 3">B1D3A</strain>
    </source>
</reference>
<organism evidence="2 3">
    <name type="scientific">Sphingobium lignivorans</name>
    <dbReference type="NCBI Taxonomy" id="2735886"/>
    <lineage>
        <taxon>Bacteria</taxon>
        <taxon>Pseudomonadati</taxon>
        <taxon>Pseudomonadota</taxon>
        <taxon>Alphaproteobacteria</taxon>
        <taxon>Sphingomonadales</taxon>
        <taxon>Sphingomonadaceae</taxon>
        <taxon>Sphingobium</taxon>
    </lineage>
</organism>
<dbReference type="Pfam" id="PF00563">
    <property type="entry name" value="EAL"/>
    <property type="match status" value="1"/>
</dbReference>
<evidence type="ECO:0000313" key="3">
    <source>
        <dbReference type="Proteomes" id="UP001138540"/>
    </source>
</evidence>
<sequence>MLYHEALARLTAATGEARSPGDFIPTLERLGLVRAFDRHVMGLALDEMENFPGARLGINISAQSARIDGWWSSMFERLRAAPDVAGRLVVEITETAALAGEAHAFVARLRRLGCRVALDDFGVGHSSIRNAMALSPDIIKIDAFFLRRVTLSAHGEAMLEHILGLAAHMAPIVIVEGVETEEQSEIAERLQSRYATPLNACWQQGYHVGLPSLWRRWRYEDEPVVVPLHQLGRGTGRFRPWSPNYQPGGRA</sequence>
<dbReference type="SMART" id="SM00052">
    <property type="entry name" value="EAL"/>
    <property type="match status" value="1"/>
</dbReference>
<dbReference type="EMBL" id="JACHKA010000001">
    <property type="protein sequence ID" value="MBB5986131.1"/>
    <property type="molecule type" value="Genomic_DNA"/>
</dbReference>
<dbReference type="InterPro" id="IPR050706">
    <property type="entry name" value="Cyclic-di-GMP_PDE-like"/>
</dbReference>
<dbReference type="PANTHER" id="PTHR33121">
    <property type="entry name" value="CYCLIC DI-GMP PHOSPHODIESTERASE PDEF"/>
    <property type="match status" value="1"/>
</dbReference>
<feature type="domain" description="EAL" evidence="1">
    <location>
        <begin position="1"/>
        <end position="225"/>
    </location>
</feature>
<protein>
    <submittedName>
        <fullName evidence="2">EAL domain-containing protein (Putative c-di-GMP-specific phosphodiesterase class I)</fullName>
    </submittedName>
</protein>
<dbReference type="Proteomes" id="UP001138540">
    <property type="component" value="Unassembled WGS sequence"/>
</dbReference>
<accession>A0ABR6NFU6</accession>
<dbReference type="Gene3D" id="3.20.20.450">
    <property type="entry name" value="EAL domain"/>
    <property type="match status" value="1"/>
</dbReference>
<dbReference type="InterPro" id="IPR001633">
    <property type="entry name" value="EAL_dom"/>
</dbReference>
<comment type="caution">
    <text evidence="2">The sequence shown here is derived from an EMBL/GenBank/DDBJ whole genome shotgun (WGS) entry which is preliminary data.</text>
</comment>
<keyword evidence="3" id="KW-1185">Reference proteome</keyword>
<evidence type="ECO:0000259" key="1">
    <source>
        <dbReference type="PROSITE" id="PS50883"/>
    </source>
</evidence>
<dbReference type="SUPFAM" id="SSF141868">
    <property type="entry name" value="EAL domain-like"/>
    <property type="match status" value="1"/>
</dbReference>